<dbReference type="AlphaFoldDB" id="A0AAV4J6K0"/>
<evidence type="ECO:0000313" key="2">
    <source>
        <dbReference type="Proteomes" id="UP000762676"/>
    </source>
</evidence>
<comment type="caution">
    <text evidence="1">The sequence shown here is derived from an EMBL/GenBank/DDBJ whole genome shotgun (WGS) entry which is preliminary data.</text>
</comment>
<accession>A0AAV4J6K0</accession>
<organism evidence="1 2">
    <name type="scientific">Elysia marginata</name>
    <dbReference type="NCBI Taxonomy" id="1093978"/>
    <lineage>
        <taxon>Eukaryota</taxon>
        <taxon>Metazoa</taxon>
        <taxon>Spiralia</taxon>
        <taxon>Lophotrochozoa</taxon>
        <taxon>Mollusca</taxon>
        <taxon>Gastropoda</taxon>
        <taxon>Heterobranchia</taxon>
        <taxon>Euthyneura</taxon>
        <taxon>Panpulmonata</taxon>
        <taxon>Sacoglossa</taxon>
        <taxon>Placobranchoidea</taxon>
        <taxon>Plakobranchidae</taxon>
        <taxon>Elysia</taxon>
    </lineage>
</organism>
<evidence type="ECO:0000313" key="1">
    <source>
        <dbReference type="EMBL" id="GFS17480.1"/>
    </source>
</evidence>
<proteinExistence type="predicted"/>
<dbReference type="Proteomes" id="UP000762676">
    <property type="component" value="Unassembled WGS sequence"/>
</dbReference>
<reference evidence="1 2" key="1">
    <citation type="journal article" date="2021" name="Elife">
        <title>Chloroplast acquisition without the gene transfer in kleptoplastic sea slugs, Plakobranchus ocellatus.</title>
        <authorList>
            <person name="Maeda T."/>
            <person name="Takahashi S."/>
            <person name="Yoshida T."/>
            <person name="Shimamura S."/>
            <person name="Takaki Y."/>
            <person name="Nagai Y."/>
            <person name="Toyoda A."/>
            <person name="Suzuki Y."/>
            <person name="Arimoto A."/>
            <person name="Ishii H."/>
            <person name="Satoh N."/>
            <person name="Nishiyama T."/>
            <person name="Hasebe M."/>
            <person name="Maruyama T."/>
            <person name="Minagawa J."/>
            <person name="Obokata J."/>
            <person name="Shigenobu S."/>
        </authorList>
    </citation>
    <scope>NUCLEOTIDE SEQUENCE [LARGE SCALE GENOMIC DNA]</scope>
</reference>
<protein>
    <submittedName>
        <fullName evidence="1">Uncharacterized protein</fullName>
    </submittedName>
</protein>
<sequence>MGHPEDAGSGPRRAMEGICCCPSGCPSSQWQEGHPPETVATASLPCYCPVSCDHSRDYQDLLAAGHSGQPPPCHNTAILSKPALESRASWPIH</sequence>
<name>A0AAV4J6K0_9GAST</name>
<gene>
    <name evidence="1" type="ORF">ElyMa_004983100</name>
</gene>
<dbReference type="EMBL" id="BMAT01009971">
    <property type="protein sequence ID" value="GFS17480.1"/>
    <property type="molecule type" value="Genomic_DNA"/>
</dbReference>
<keyword evidence="2" id="KW-1185">Reference proteome</keyword>